<gene>
    <name evidence="3" type="ORF">V7x_22750</name>
</gene>
<evidence type="ECO:0000313" key="3">
    <source>
        <dbReference type="EMBL" id="TWU66704.1"/>
    </source>
</evidence>
<feature type="transmembrane region" description="Helical" evidence="1">
    <location>
        <begin position="326"/>
        <end position="346"/>
    </location>
</feature>
<evidence type="ECO:0000256" key="1">
    <source>
        <dbReference type="SAM" id="Phobius"/>
    </source>
</evidence>
<organism evidence="3 4">
    <name type="scientific">Crateriforma conspicua</name>
    <dbReference type="NCBI Taxonomy" id="2527996"/>
    <lineage>
        <taxon>Bacteria</taxon>
        <taxon>Pseudomonadati</taxon>
        <taxon>Planctomycetota</taxon>
        <taxon>Planctomycetia</taxon>
        <taxon>Planctomycetales</taxon>
        <taxon>Planctomycetaceae</taxon>
        <taxon>Crateriforma</taxon>
    </lineage>
</organism>
<evidence type="ECO:0000313" key="4">
    <source>
        <dbReference type="Proteomes" id="UP000316476"/>
    </source>
</evidence>
<comment type="caution">
    <text evidence="3">The sequence shown here is derived from an EMBL/GenBank/DDBJ whole genome shotgun (WGS) entry which is preliminary data.</text>
</comment>
<evidence type="ECO:0008006" key="5">
    <source>
        <dbReference type="Google" id="ProtNLM"/>
    </source>
</evidence>
<dbReference type="Proteomes" id="UP000316476">
    <property type="component" value="Unassembled WGS sequence"/>
</dbReference>
<keyword evidence="1" id="KW-0472">Membrane</keyword>
<sequence length="353" mass="39516" precursor="true">MKSCFGVMICLVSLLPSLTRPAYCISTAEQIEKIATHYQAIAERFESSAFRLDAQAVVRQRPPSPLSGGPDDSDSNSTLVQARFPFSIVADRHGRFGIEGGAYSEKDHAIRKNAEWFDGDRQYLLHSQSGGAQFDYCRILCDGIPDRSQPLGSEILWFIANRSVGEDPSAIIEFCSLLELLRHHPITKTRWMDLQGGQALEIQWQTRRGPRTVDIRLEFEAGDEPRLRRRMVRRTLGTSRTDRSIECEYADAEADLPNKWVFSLIEASTQNDRPPVTWGHDVLSDINVQWMETSSVEMFQPKLTSGMTIVDECGGASLVVESGWSMARVLILLGALGLLAAAYFAIRETRVTT</sequence>
<dbReference type="RefSeq" id="WP_197136844.1">
    <property type="nucleotide sequence ID" value="NZ_SJPZ01000001.1"/>
</dbReference>
<keyword evidence="2" id="KW-0732">Signal</keyword>
<reference evidence="3 4" key="1">
    <citation type="submission" date="2019-02" db="EMBL/GenBank/DDBJ databases">
        <title>Deep-cultivation of Planctomycetes and their phenomic and genomic characterization uncovers novel biology.</title>
        <authorList>
            <person name="Wiegand S."/>
            <person name="Jogler M."/>
            <person name="Boedeker C."/>
            <person name="Pinto D."/>
            <person name="Vollmers J."/>
            <person name="Rivas-Marin E."/>
            <person name="Kohn T."/>
            <person name="Peeters S.H."/>
            <person name="Heuer A."/>
            <person name="Rast P."/>
            <person name="Oberbeckmann S."/>
            <person name="Bunk B."/>
            <person name="Jeske O."/>
            <person name="Meyerdierks A."/>
            <person name="Storesund J.E."/>
            <person name="Kallscheuer N."/>
            <person name="Luecker S."/>
            <person name="Lage O.M."/>
            <person name="Pohl T."/>
            <person name="Merkel B.J."/>
            <person name="Hornburger P."/>
            <person name="Mueller R.-W."/>
            <person name="Bruemmer F."/>
            <person name="Labrenz M."/>
            <person name="Spormann A.M."/>
            <person name="Op Den Camp H."/>
            <person name="Overmann J."/>
            <person name="Amann R."/>
            <person name="Jetten M.S.M."/>
            <person name="Mascher T."/>
            <person name="Medema M.H."/>
            <person name="Devos D.P."/>
            <person name="Kaster A.-K."/>
            <person name="Ovreas L."/>
            <person name="Rohde M."/>
            <person name="Galperin M.Y."/>
            <person name="Jogler C."/>
        </authorList>
    </citation>
    <scope>NUCLEOTIDE SEQUENCE [LARGE SCALE GENOMIC DNA]</scope>
    <source>
        <strain evidence="3 4">V7</strain>
    </source>
</reference>
<keyword evidence="1" id="KW-0812">Transmembrane</keyword>
<dbReference type="EMBL" id="SJPZ01000001">
    <property type="protein sequence ID" value="TWU66704.1"/>
    <property type="molecule type" value="Genomic_DNA"/>
</dbReference>
<accession>A0A5C6FWJ0</accession>
<protein>
    <recommendedName>
        <fullName evidence="5">DUF1583 domain-containing protein</fullName>
    </recommendedName>
</protein>
<feature type="chain" id="PRO_5022768816" description="DUF1583 domain-containing protein" evidence="2">
    <location>
        <begin position="23"/>
        <end position="353"/>
    </location>
</feature>
<proteinExistence type="predicted"/>
<keyword evidence="1" id="KW-1133">Transmembrane helix</keyword>
<evidence type="ECO:0000256" key="2">
    <source>
        <dbReference type="SAM" id="SignalP"/>
    </source>
</evidence>
<name>A0A5C6FWJ0_9PLAN</name>
<dbReference type="AlphaFoldDB" id="A0A5C6FWJ0"/>
<feature type="signal peptide" evidence="2">
    <location>
        <begin position="1"/>
        <end position="22"/>
    </location>
</feature>